<reference evidence="2 3" key="1">
    <citation type="submission" date="2008-12" db="EMBL/GenBank/DDBJ databases">
        <title>Complete sequence of plasmid1 of Methylobacterium chloromethanicum CM4.</title>
        <authorList>
            <consortium name="US DOE Joint Genome Institute"/>
            <person name="Lucas S."/>
            <person name="Copeland A."/>
            <person name="Lapidus A."/>
            <person name="Glavina del Rio T."/>
            <person name="Dalin E."/>
            <person name="Tice H."/>
            <person name="Bruce D."/>
            <person name="Goodwin L."/>
            <person name="Pitluck S."/>
            <person name="Chertkov O."/>
            <person name="Brettin T."/>
            <person name="Detter J.C."/>
            <person name="Han C."/>
            <person name="Larimer F."/>
            <person name="Land M."/>
            <person name="Hauser L."/>
            <person name="Kyrpides N."/>
            <person name="Mikhailova N."/>
            <person name="Marx C."/>
            <person name="Richardson P."/>
        </authorList>
    </citation>
    <scope>NUCLEOTIDE SEQUENCE [LARGE SCALE GENOMIC DNA]</scope>
    <source>
        <strain evidence="3">CM4 / NCIMB 13688</strain>
        <plasmid evidence="2 3">pCMU01</plasmid>
    </source>
</reference>
<organism evidence="2 3">
    <name type="scientific">Methylorubrum extorquens (strain CM4 / NCIMB 13688)</name>
    <name type="common">Methylobacterium extorquens</name>
    <dbReference type="NCBI Taxonomy" id="440085"/>
    <lineage>
        <taxon>Bacteria</taxon>
        <taxon>Pseudomonadati</taxon>
        <taxon>Pseudomonadota</taxon>
        <taxon>Alphaproteobacteria</taxon>
        <taxon>Hyphomicrobiales</taxon>
        <taxon>Methylobacteriaceae</taxon>
        <taxon>Methylorubrum</taxon>
    </lineage>
</organism>
<dbReference type="Pfam" id="PF01890">
    <property type="entry name" value="CbiG_C"/>
    <property type="match status" value="1"/>
</dbReference>
<reference evidence="2 3" key="2">
    <citation type="journal article" date="2012" name="J. Bacteriol.">
        <title>Complete genome sequences of six strains of the genus Methylobacterium.</title>
        <authorList>
            <person name="Marx C.J."/>
            <person name="Bringel F."/>
            <person name="Chistoserdova L."/>
            <person name="Moulin L."/>
            <person name="Farhan Ul Haque M."/>
            <person name="Fleischman D.E."/>
            <person name="Gruffaz C."/>
            <person name="Jourand P."/>
            <person name="Knief C."/>
            <person name="Lee M.C."/>
            <person name="Muller E.E."/>
            <person name="Nadalig T."/>
            <person name="Peyraud R."/>
            <person name="Roselli S."/>
            <person name="Russ L."/>
            <person name="Goodwin L.A."/>
            <person name="Ivanova N."/>
            <person name="Kyrpides N."/>
            <person name="Lajus A."/>
            <person name="Land M.L."/>
            <person name="Medigue C."/>
            <person name="Mikhailova N."/>
            <person name="Nolan M."/>
            <person name="Woyke T."/>
            <person name="Stolyar S."/>
            <person name="Vorholt J.A."/>
            <person name="Vuilleumier S."/>
        </authorList>
    </citation>
    <scope>NUCLEOTIDE SEQUENCE [LARGE SCALE GENOMIC DNA]</scope>
    <source>
        <strain evidence="3">CM4 / NCIMB 13688</strain>
        <plasmid evidence="2 3">pCMU01</plasmid>
    </source>
</reference>
<gene>
    <name evidence="2" type="ordered locus">Mchl_5686</name>
</gene>
<evidence type="ECO:0000259" key="1">
    <source>
        <dbReference type="Pfam" id="PF01890"/>
    </source>
</evidence>
<dbReference type="EMBL" id="CP001299">
    <property type="protein sequence ID" value="ACK86406.1"/>
    <property type="molecule type" value="Genomic_DNA"/>
</dbReference>
<dbReference type="Proteomes" id="UP000002385">
    <property type="component" value="Plasmid pCMU01"/>
</dbReference>
<sequence length="122" mass="12303">MSALVAGIGFRRGTPAAEIVALLGRALGEAASVKLWALATANRADEPARAFGLVALGVAPEALAAIDVRVPTRSPRIEQLRGVGSLAEAAVLAAAGVEARLILPRIASAGATCALARTEPRS</sequence>
<dbReference type="RefSeq" id="WP_012606296.1">
    <property type="nucleotide sequence ID" value="NC_011758.1"/>
</dbReference>
<dbReference type="Gene3D" id="3.30.420.180">
    <property type="entry name" value="CobE/GbiG C-terminal domain"/>
    <property type="match status" value="1"/>
</dbReference>
<dbReference type="InterPro" id="IPR002750">
    <property type="entry name" value="CobE/GbiG_C"/>
</dbReference>
<protein>
    <submittedName>
        <fullName evidence="2">Putative CobE protein</fullName>
    </submittedName>
</protein>
<accession>B7L3J8</accession>
<dbReference type="AlphaFoldDB" id="B7L3J8"/>
<evidence type="ECO:0000313" key="3">
    <source>
        <dbReference type="Proteomes" id="UP000002385"/>
    </source>
</evidence>
<dbReference type="SUPFAM" id="SSF159664">
    <property type="entry name" value="CobE/GbiG C-terminal domain-like"/>
    <property type="match status" value="1"/>
</dbReference>
<feature type="domain" description="CobE/GbiG C-terminal" evidence="1">
    <location>
        <begin position="4"/>
        <end position="116"/>
    </location>
</feature>
<dbReference type="InterPro" id="IPR036518">
    <property type="entry name" value="CobE/GbiG_C_sf"/>
</dbReference>
<proteinExistence type="predicted"/>
<evidence type="ECO:0000313" key="2">
    <source>
        <dbReference type="EMBL" id="ACK86406.1"/>
    </source>
</evidence>
<dbReference type="KEGG" id="mch:Mchl_5686"/>
<dbReference type="GO" id="GO:0009236">
    <property type="term" value="P:cobalamin biosynthetic process"/>
    <property type="evidence" value="ECO:0007669"/>
    <property type="project" value="InterPro"/>
</dbReference>
<keyword evidence="2" id="KW-0614">Plasmid</keyword>
<name>B7L3J8_METC4</name>
<geneLocation type="plasmid" evidence="2 3">
    <name>pCMU01</name>
</geneLocation>
<dbReference type="HOGENOM" id="CLU_087913_1_1_5"/>